<dbReference type="Proteomes" id="UP000438429">
    <property type="component" value="Unassembled WGS sequence"/>
</dbReference>
<comment type="caution">
    <text evidence="2">The sequence shown here is derived from an EMBL/GenBank/DDBJ whole genome shotgun (WGS) entry which is preliminary data.</text>
</comment>
<name>A0A6A4RJ86_SCOMX</name>
<feature type="compositionally biased region" description="Basic and acidic residues" evidence="1">
    <location>
        <begin position="49"/>
        <end position="100"/>
    </location>
</feature>
<evidence type="ECO:0000256" key="1">
    <source>
        <dbReference type="SAM" id="MobiDB-lite"/>
    </source>
</evidence>
<sequence>MNDSSPVYEILENSATTRDEVITSVDEAMRRSRVGIDHIVTIVMTEANDTAKRTDKSTDRKRTDRKRTDKSTDRKRTDRKRTDKEEDKQEEDRQVDRQEEDRQEEDRQEEDRQEVDV</sequence>
<dbReference type="AlphaFoldDB" id="A0A6A4RJ86"/>
<feature type="region of interest" description="Disordered" evidence="1">
    <location>
        <begin position="43"/>
        <end position="117"/>
    </location>
</feature>
<reference evidence="2 3" key="1">
    <citation type="submission" date="2019-06" db="EMBL/GenBank/DDBJ databases">
        <title>Draft genomes of female and male turbot (Scophthalmus maximus).</title>
        <authorList>
            <person name="Xu H."/>
            <person name="Xu X.-W."/>
            <person name="Shao C."/>
            <person name="Chen S."/>
        </authorList>
    </citation>
    <scope>NUCLEOTIDE SEQUENCE [LARGE SCALE GENOMIC DNA]</scope>
    <source>
        <strain evidence="2">Ysfricsl-2016a</strain>
        <tissue evidence="2">Blood</tissue>
    </source>
</reference>
<evidence type="ECO:0000313" key="2">
    <source>
        <dbReference type="EMBL" id="KAF0022516.1"/>
    </source>
</evidence>
<feature type="compositionally biased region" description="Acidic residues" evidence="1">
    <location>
        <begin position="101"/>
        <end position="117"/>
    </location>
</feature>
<accession>A0A6A4RJ86</accession>
<organism evidence="2 3">
    <name type="scientific">Scophthalmus maximus</name>
    <name type="common">Turbot</name>
    <name type="synonym">Psetta maxima</name>
    <dbReference type="NCBI Taxonomy" id="52904"/>
    <lineage>
        <taxon>Eukaryota</taxon>
        <taxon>Metazoa</taxon>
        <taxon>Chordata</taxon>
        <taxon>Craniata</taxon>
        <taxon>Vertebrata</taxon>
        <taxon>Euteleostomi</taxon>
        <taxon>Actinopterygii</taxon>
        <taxon>Neopterygii</taxon>
        <taxon>Teleostei</taxon>
        <taxon>Neoteleostei</taxon>
        <taxon>Acanthomorphata</taxon>
        <taxon>Carangaria</taxon>
        <taxon>Pleuronectiformes</taxon>
        <taxon>Pleuronectoidei</taxon>
        <taxon>Scophthalmidae</taxon>
        <taxon>Scophthalmus</taxon>
    </lineage>
</organism>
<gene>
    <name evidence="2" type="ORF">F2P81_025142</name>
</gene>
<proteinExistence type="predicted"/>
<evidence type="ECO:0000313" key="3">
    <source>
        <dbReference type="Proteomes" id="UP000438429"/>
    </source>
</evidence>
<protein>
    <submittedName>
        <fullName evidence="2">Uncharacterized protein</fullName>
    </submittedName>
</protein>
<dbReference type="EMBL" id="VEVO01000025">
    <property type="protein sequence ID" value="KAF0022516.1"/>
    <property type="molecule type" value="Genomic_DNA"/>
</dbReference>